<evidence type="ECO:0000259" key="11">
    <source>
        <dbReference type="Pfam" id="PF00324"/>
    </source>
</evidence>
<feature type="transmembrane region" description="Helical" evidence="10">
    <location>
        <begin position="90"/>
        <end position="110"/>
    </location>
</feature>
<dbReference type="PIRSF" id="PIRSF006060">
    <property type="entry name" value="AA_transporter"/>
    <property type="match status" value="1"/>
</dbReference>
<evidence type="ECO:0000256" key="2">
    <source>
        <dbReference type="ARBA" id="ARBA00008583"/>
    </source>
</evidence>
<evidence type="ECO:0000256" key="8">
    <source>
        <dbReference type="ARBA" id="ARBA00023136"/>
    </source>
</evidence>
<feature type="transmembrane region" description="Helical" evidence="10">
    <location>
        <begin position="454"/>
        <end position="473"/>
    </location>
</feature>
<dbReference type="PROSITE" id="PS00218">
    <property type="entry name" value="AMINO_ACID_PERMEASE_1"/>
    <property type="match status" value="1"/>
</dbReference>
<gene>
    <name evidence="12" type="ORF">H9870_00335</name>
</gene>
<evidence type="ECO:0000256" key="1">
    <source>
        <dbReference type="ARBA" id="ARBA00004651"/>
    </source>
</evidence>
<feature type="transmembrane region" description="Helical" evidence="10">
    <location>
        <begin position="208"/>
        <end position="226"/>
    </location>
</feature>
<feature type="transmembrane region" description="Helical" evidence="10">
    <location>
        <begin position="293"/>
        <end position="311"/>
    </location>
</feature>
<evidence type="ECO:0000256" key="3">
    <source>
        <dbReference type="ARBA" id="ARBA00022448"/>
    </source>
</evidence>
<reference evidence="12" key="2">
    <citation type="submission" date="2021-04" db="EMBL/GenBank/DDBJ databases">
        <authorList>
            <person name="Gilroy R."/>
        </authorList>
    </citation>
    <scope>NUCLEOTIDE SEQUENCE</scope>
    <source>
        <strain evidence="12">CHK32-1732</strain>
    </source>
</reference>
<evidence type="ECO:0000313" key="13">
    <source>
        <dbReference type="Proteomes" id="UP000824190"/>
    </source>
</evidence>
<keyword evidence="5 10" id="KW-0812">Transmembrane</keyword>
<feature type="domain" description="Amino acid permease/ SLC12A" evidence="11">
    <location>
        <begin position="66"/>
        <end position="472"/>
    </location>
</feature>
<dbReference type="AlphaFoldDB" id="A0A9D1RLH8"/>
<dbReference type="Gene3D" id="1.20.1740.10">
    <property type="entry name" value="Amino acid/polyamine transporter I"/>
    <property type="match status" value="1"/>
</dbReference>
<feature type="transmembrane region" description="Helical" evidence="10">
    <location>
        <begin position="479"/>
        <end position="497"/>
    </location>
</feature>
<organism evidence="12 13">
    <name type="scientific">Candidatus Corynebacterium avicola</name>
    <dbReference type="NCBI Taxonomy" id="2838527"/>
    <lineage>
        <taxon>Bacteria</taxon>
        <taxon>Bacillati</taxon>
        <taxon>Actinomycetota</taxon>
        <taxon>Actinomycetes</taxon>
        <taxon>Mycobacteriales</taxon>
        <taxon>Corynebacteriaceae</taxon>
        <taxon>Corynebacterium</taxon>
    </lineage>
</organism>
<feature type="transmembrane region" description="Helical" evidence="10">
    <location>
        <begin position="323"/>
        <end position="348"/>
    </location>
</feature>
<dbReference type="GO" id="GO:0005886">
    <property type="term" value="C:plasma membrane"/>
    <property type="evidence" value="ECO:0007669"/>
    <property type="project" value="UniProtKB-SubCell"/>
</dbReference>
<dbReference type="GO" id="GO:0006865">
    <property type="term" value="P:amino acid transport"/>
    <property type="evidence" value="ECO:0007669"/>
    <property type="project" value="UniProtKB-KW"/>
</dbReference>
<sequence>MSTIRCGCPKSDSTAATVWYVTTPPPGDLRRVPLPVRPGSTITRVTDSTEAPAPARQLRRTLSHRHIHFIALGSAIGTGLFYGSSGAIGAAGPGVVFVYLLGGAVVYFMLRALGEMAVADPAPGSFAEYCRRYLGGWAGYITGWMYAFEMIIVCLADLTAITVYMTFWFPETPGWVWVAVALLVVGAANLASARWYGELEFWFTSIKVTAVVAMILGGAAILLFNVDTGGSAGFHNLWGDGGLFPNGIEGVFSALILVLFAFGGTEIIGVTAGEATDHERTIPKAVNTVPMRILLFYVLAILVIVSVIPWREITGEESPFVQIFSNLGIGWAAAALNVVVVSAALSAINSDLYGAGRVVFGMARQGLAPKLFARLNHRGVPVTTVGVMLVVLLVGVGLQLTSDTAADLFQNIAALATFATVFVWLMILLAHLASRYSHRVDPSTLSFTVPFWPLGQLFSVAVILVTFGTMVWMEEYHSALWAGVIFLVAMSVLYPLTRHRTQQERTSTTGTTADTSSNQGVK</sequence>
<comment type="similarity">
    <text evidence="2">Belongs to the amino acid-polyamine-organocation (APC) superfamily. Amino acid transporter (AAT) (TC 2.A.3.1) family.</text>
</comment>
<evidence type="ECO:0000256" key="5">
    <source>
        <dbReference type="ARBA" id="ARBA00022692"/>
    </source>
</evidence>
<dbReference type="Proteomes" id="UP000824190">
    <property type="component" value="Unassembled WGS sequence"/>
</dbReference>
<feature type="transmembrane region" description="Helical" evidence="10">
    <location>
        <begin position="412"/>
        <end position="433"/>
    </location>
</feature>
<keyword evidence="3" id="KW-0813">Transport</keyword>
<dbReference type="EMBL" id="DXGC01000004">
    <property type="protein sequence ID" value="HIW90109.1"/>
    <property type="molecule type" value="Genomic_DNA"/>
</dbReference>
<evidence type="ECO:0000313" key="12">
    <source>
        <dbReference type="EMBL" id="HIW90109.1"/>
    </source>
</evidence>
<feature type="transmembrane region" description="Helical" evidence="10">
    <location>
        <begin position="66"/>
        <end position="84"/>
    </location>
</feature>
<dbReference type="PANTHER" id="PTHR43495">
    <property type="entry name" value="GABA PERMEASE"/>
    <property type="match status" value="1"/>
</dbReference>
<evidence type="ECO:0000256" key="9">
    <source>
        <dbReference type="SAM" id="MobiDB-lite"/>
    </source>
</evidence>
<accession>A0A9D1RLH8</accession>
<evidence type="ECO:0000256" key="4">
    <source>
        <dbReference type="ARBA" id="ARBA00022475"/>
    </source>
</evidence>
<evidence type="ECO:0000256" key="10">
    <source>
        <dbReference type="SAM" id="Phobius"/>
    </source>
</evidence>
<feature type="region of interest" description="Disordered" evidence="9">
    <location>
        <begin position="503"/>
        <end position="522"/>
    </location>
</feature>
<feature type="transmembrane region" description="Helical" evidence="10">
    <location>
        <begin position="380"/>
        <end position="400"/>
    </location>
</feature>
<reference evidence="12" key="1">
    <citation type="journal article" date="2021" name="PeerJ">
        <title>Extensive microbial diversity within the chicken gut microbiome revealed by metagenomics and culture.</title>
        <authorList>
            <person name="Gilroy R."/>
            <person name="Ravi A."/>
            <person name="Getino M."/>
            <person name="Pursley I."/>
            <person name="Horton D.L."/>
            <person name="Alikhan N.F."/>
            <person name="Baker D."/>
            <person name="Gharbi K."/>
            <person name="Hall N."/>
            <person name="Watson M."/>
            <person name="Adriaenssens E.M."/>
            <person name="Foster-Nyarko E."/>
            <person name="Jarju S."/>
            <person name="Secka A."/>
            <person name="Antonio M."/>
            <person name="Oren A."/>
            <person name="Chaudhuri R.R."/>
            <person name="La Ragione R."/>
            <person name="Hildebrand F."/>
            <person name="Pallen M.J."/>
        </authorList>
    </citation>
    <scope>NUCLEOTIDE SEQUENCE</scope>
    <source>
        <strain evidence="12">CHK32-1732</strain>
    </source>
</reference>
<keyword evidence="8 10" id="KW-0472">Membrane</keyword>
<feature type="transmembrane region" description="Helical" evidence="10">
    <location>
        <begin position="146"/>
        <end position="169"/>
    </location>
</feature>
<dbReference type="FunFam" id="1.20.1740.10:FF:000001">
    <property type="entry name" value="Amino acid permease"/>
    <property type="match status" value="1"/>
</dbReference>
<comment type="subcellular location">
    <subcellularLocation>
        <location evidence="1">Cell membrane</location>
        <topology evidence="1">Multi-pass membrane protein</topology>
    </subcellularLocation>
</comment>
<dbReference type="Pfam" id="PF00324">
    <property type="entry name" value="AA_permease"/>
    <property type="match status" value="1"/>
</dbReference>
<evidence type="ECO:0000256" key="6">
    <source>
        <dbReference type="ARBA" id="ARBA00022970"/>
    </source>
</evidence>
<feature type="transmembrane region" description="Helical" evidence="10">
    <location>
        <begin position="175"/>
        <end position="196"/>
    </location>
</feature>
<keyword evidence="4" id="KW-1003">Cell membrane</keyword>
<comment type="caution">
    <text evidence="12">The sequence shown here is derived from an EMBL/GenBank/DDBJ whole genome shotgun (WGS) entry which is preliminary data.</text>
</comment>
<name>A0A9D1RLH8_9CORY</name>
<feature type="compositionally biased region" description="Low complexity" evidence="9">
    <location>
        <begin position="504"/>
        <end position="522"/>
    </location>
</feature>
<dbReference type="InterPro" id="IPR004840">
    <property type="entry name" value="Amino_acid_permease_CS"/>
</dbReference>
<dbReference type="InterPro" id="IPR004841">
    <property type="entry name" value="AA-permease/SLC12A_dom"/>
</dbReference>
<evidence type="ECO:0000256" key="7">
    <source>
        <dbReference type="ARBA" id="ARBA00022989"/>
    </source>
</evidence>
<protein>
    <submittedName>
        <fullName evidence="12">Amino acid permease</fullName>
    </submittedName>
</protein>
<keyword evidence="6" id="KW-0029">Amino-acid transport</keyword>
<dbReference type="GO" id="GO:0055085">
    <property type="term" value="P:transmembrane transport"/>
    <property type="evidence" value="ECO:0007669"/>
    <property type="project" value="InterPro"/>
</dbReference>
<dbReference type="PANTHER" id="PTHR43495:SF2">
    <property type="entry name" value="D-SERINE_D-ALANINE_GLYCINE TRANSPORTER"/>
    <property type="match status" value="1"/>
</dbReference>
<proteinExistence type="inferred from homology"/>
<keyword evidence="7 10" id="KW-1133">Transmembrane helix</keyword>
<feature type="transmembrane region" description="Helical" evidence="10">
    <location>
        <begin position="251"/>
        <end position="272"/>
    </location>
</feature>